<dbReference type="PROSITE" id="PS50114">
    <property type="entry name" value="GATA_ZN_FINGER_2"/>
    <property type="match status" value="1"/>
</dbReference>
<dbReference type="GO" id="GO:0005634">
    <property type="term" value="C:nucleus"/>
    <property type="evidence" value="ECO:0007669"/>
    <property type="project" value="UniProtKB-SubCell"/>
</dbReference>
<gene>
    <name evidence="11" type="ORF">J5N97_025199</name>
</gene>
<keyword evidence="6" id="KW-0804">Transcription</keyword>
<dbReference type="InterPro" id="IPR000679">
    <property type="entry name" value="Znf_GATA"/>
</dbReference>
<dbReference type="InterPro" id="IPR044867">
    <property type="entry name" value="DEUBAD_dom"/>
</dbReference>
<keyword evidence="5" id="KW-0805">Transcription regulation</keyword>
<evidence type="ECO:0000256" key="6">
    <source>
        <dbReference type="ARBA" id="ARBA00023163"/>
    </source>
</evidence>
<keyword evidence="7" id="KW-0539">Nucleus</keyword>
<evidence type="ECO:0000256" key="1">
    <source>
        <dbReference type="ARBA" id="ARBA00004123"/>
    </source>
</evidence>
<dbReference type="SMART" id="SM00401">
    <property type="entry name" value="ZnF_GATA"/>
    <property type="match status" value="1"/>
</dbReference>
<dbReference type="PANTHER" id="PTHR46855">
    <property type="entry name" value="OSJNBB0038F03.10 PROTEIN"/>
    <property type="match status" value="1"/>
</dbReference>
<dbReference type="GO" id="GO:0043565">
    <property type="term" value="F:sequence-specific DNA binding"/>
    <property type="evidence" value="ECO:0007669"/>
    <property type="project" value="InterPro"/>
</dbReference>
<evidence type="ECO:0000259" key="9">
    <source>
        <dbReference type="PROSITE" id="PS50114"/>
    </source>
</evidence>
<dbReference type="EMBL" id="JAGGNH010000007">
    <property type="protein sequence ID" value="KAJ0968282.1"/>
    <property type="molecule type" value="Genomic_DNA"/>
</dbReference>
<evidence type="ECO:0000256" key="4">
    <source>
        <dbReference type="ARBA" id="ARBA00022833"/>
    </source>
</evidence>
<keyword evidence="12" id="KW-1185">Reference proteome</keyword>
<dbReference type="CDD" id="cd00202">
    <property type="entry name" value="ZnF_GATA"/>
    <property type="match status" value="1"/>
</dbReference>
<dbReference type="InterPro" id="IPR028020">
    <property type="entry name" value="ASX_DEUBAD_dom"/>
</dbReference>
<evidence type="ECO:0008006" key="13">
    <source>
        <dbReference type="Google" id="ProtNLM"/>
    </source>
</evidence>
<dbReference type="Pfam" id="PF00320">
    <property type="entry name" value="GATA"/>
    <property type="match status" value="1"/>
</dbReference>
<evidence type="ECO:0000313" key="12">
    <source>
        <dbReference type="Proteomes" id="UP001085076"/>
    </source>
</evidence>
<dbReference type="PROSITE" id="PS51916">
    <property type="entry name" value="DEUBAD"/>
    <property type="match status" value="1"/>
</dbReference>
<reference evidence="11" key="1">
    <citation type="submission" date="2021-03" db="EMBL/GenBank/DDBJ databases">
        <authorList>
            <person name="Li Z."/>
            <person name="Yang C."/>
        </authorList>
    </citation>
    <scope>NUCLEOTIDE SEQUENCE</scope>
    <source>
        <strain evidence="11">Dzin_1.0</strain>
        <tissue evidence="11">Leaf</tissue>
    </source>
</reference>
<dbReference type="Gene3D" id="3.30.50.10">
    <property type="entry name" value="Erythroid Transcription Factor GATA-1, subunit A"/>
    <property type="match status" value="1"/>
</dbReference>
<evidence type="ECO:0000256" key="8">
    <source>
        <dbReference type="PROSITE-ProRule" id="PRU00094"/>
    </source>
</evidence>
<dbReference type="GO" id="GO:0008270">
    <property type="term" value="F:zinc ion binding"/>
    <property type="evidence" value="ECO:0007669"/>
    <property type="project" value="UniProtKB-KW"/>
</dbReference>
<dbReference type="OrthoDB" id="515401at2759"/>
<dbReference type="InterPro" id="IPR044589">
    <property type="entry name" value="GATA26/27"/>
</dbReference>
<dbReference type="InterPro" id="IPR038108">
    <property type="entry name" value="RPN13_DEUBAD_sf"/>
</dbReference>
<keyword evidence="4" id="KW-0862">Zinc</keyword>
<feature type="domain" description="DEUBAD" evidence="10">
    <location>
        <begin position="296"/>
        <end position="408"/>
    </location>
</feature>
<evidence type="ECO:0000256" key="5">
    <source>
        <dbReference type="ARBA" id="ARBA00023015"/>
    </source>
</evidence>
<dbReference type="Proteomes" id="UP001085076">
    <property type="component" value="Miscellaneous, Linkage group lg07"/>
</dbReference>
<accession>A0A9D5H9L6</accession>
<feature type="domain" description="GATA-type" evidence="9">
    <location>
        <begin position="7"/>
        <end position="40"/>
    </location>
</feature>
<evidence type="ECO:0000259" key="10">
    <source>
        <dbReference type="PROSITE" id="PS51916"/>
    </source>
</evidence>
<dbReference type="Pfam" id="PF13919">
    <property type="entry name" value="ASXH"/>
    <property type="match status" value="1"/>
</dbReference>
<proteinExistence type="predicted"/>
<evidence type="ECO:0000256" key="3">
    <source>
        <dbReference type="ARBA" id="ARBA00022771"/>
    </source>
</evidence>
<dbReference type="GO" id="GO:0006355">
    <property type="term" value="P:regulation of DNA-templated transcription"/>
    <property type="evidence" value="ECO:0007669"/>
    <property type="project" value="InterPro"/>
</dbReference>
<sequence>MGKQGPCRHCGATSTPLWRNGPPEKSVLCNACGSRWRTKGTLANYFPFHAREPIGLEETIVPKVPKVKIISSKHNEQKVQRRKQDITIQETEHETPFCGQNFQKFFKEDISNRSSSGSALSFSEGCAYFGATDANDLTASQQSVVGEPVVPSRKRACIPRPKPSSVEKLRRDLYSIMCEQQSSNMSGISESDLLYESENLSASVEFGHGGVLLRLPSSKVVEEESEASSFPIDDRPHIANEVHSRSVSDSARTYQEGTRFSDIDMGNNKNPVVEVAQEHVKRDTSTCEKLQILQGRDSPLSGIDLKDVISFETFTRLLSNEEHQLLIKFLSPADTAKTLLSLKSMFCSPQFLENLQIFQQLLLEGIFDPSFSGVETKDYTNLKKLVLSNTEKAQWVEQYKQIKDVKHKHPSVTPIKPPYSRQYQNHSGEKDATTISLKRKCSNTDNSGSEPCLLNTYKGSHLNEKL</sequence>
<keyword evidence="3 8" id="KW-0863">Zinc-finger</keyword>
<dbReference type="SUPFAM" id="SSF57716">
    <property type="entry name" value="Glucocorticoid receptor-like (DNA-binding domain)"/>
    <property type="match status" value="1"/>
</dbReference>
<keyword evidence="2" id="KW-0479">Metal-binding</keyword>
<dbReference type="InterPro" id="IPR013088">
    <property type="entry name" value="Znf_NHR/GATA"/>
</dbReference>
<dbReference type="PANTHER" id="PTHR46855:SF1">
    <property type="entry name" value="GATA TRANSCRIPTION FACTOR 26"/>
    <property type="match status" value="1"/>
</dbReference>
<dbReference type="AlphaFoldDB" id="A0A9D5H9L6"/>
<reference evidence="11" key="2">
    <citation type="journal article" date="2022" name="Hortic Res">
        <title>The genome of Dioscorea zingiberensis sheds light on the biosynthesis, origin and evolution of the medicinally important diosgenin saponins.</title>
        <authorList>
            <person name="Li Y."/>
            <person name="Tan C."/>
            <person name="Li Z."/>
            <person name="Guo J."/>
            <person name="Li S."/>
            <person name="Chen X."/>
            <person name="Wang C."/>
            <person name="Dai X."/>
            <person name="Yang H."/>
            <person name="Song W."/>
            <person name="Hou L."/>
            <person name="Xu J."/>
            <person name="Tong Z."/>
            <person name="Xu A."/>
            <person name="Yuan X."/>
            <person name="Wang W."/>
            <person name="Yang Q."/>
            <person name="Chen L."/>
            <person name="Sun Z."/>
            <person name="Wang K."/>
            <person name="Pan B."/>
            <person name="Chen J."/>
            <person name="Bao Y."/>
            <person name="Liu F."/>
            <person name="Qi X."/>
            <person name="Gang D.R."/>
            <person name="Wen J."/>
            <person name="Li J."/>
        </authorList>
    </citation>
    <scope>NUCLEOTIDE SEQUENCE</scope>
    <source>
        <strain evidence="11">Dzin_1.0</strain>
    </source>
</reference>
<dbReference type="Gene3D" id="1.10.2020.20">
    <property type="match status" value="1"/>
</dbReference>
<organism evidence="11 12">
    <name type="scientific">Dioscorea zingiberensis</name>
    <dbReference type="NCBI Taxonomy" id="325984"/>
    <lineage>
        <taxon>Eukaryota</taxon>
        <taxon>Viridiplantae</taxon>
        <taxon>Streptophyta</taxon>
        <taxon>Embryophyta</taxon>
        <taxon>Tracheophyta</taxon>
        <taxon>Spermatophyta</taxon>
        <taxon>Magnoliopsida</taxon>
        <taxon>Liliopsida</taxon>
        <taxon>Dioscoreales</taxon>
        <taxon>Dioscoreaceae</taxon>
        <taxon>Dioscorea</taxon>
    </lineage>
</organism>
<evidence type="ECO:0000256" key="7">
    <source>
        <dbReference type="ARBA" id="ARBA00023242"/>
    </source>
</evidence>
<dbReference type="PROSITE" id="PS00344">
    <property type="entry name" value="GATA_ZN_FINGER_1"/>
    <property type="match status" value="1"/>
</dbReference>
<evidence type="ECO:0000256" key="2">
    <source>
        <dbReference type="ARBA" id="ARBA00022723"/>
    </source>
</evidence>
<name>A0A9D5H9L6_9LILI</name>
<evidence type="ECO:0000313" key="11">
    <source>
        <dbReference type="EMBL" id="KAJ0968282.1"/>
    </source>
</evidence>
<comment type="subcellular location">
    <subcellularLocation>
        <location evidence="1">Nucleus</location>
    </subcellularLocation>
</comment>
<protein>
    <recommendedName>
        <fullName evidence="13">GATA transcription factor 26</fullName>
    </recommendedName>
</protein>
<comment type="caution">
    <text evidence="11">The sequence shown here is derived from an EMBL/GenBank/DDBJ whole genome shotgun (WGS) entry which is preliminary data.</text>
</comment>